<feature type="region of interest" description="Disordered" evidence="1">
    <location>
        <begin position="54"/>
        <end position="74"/>
    </location>
</feature>
<evidence type="ECO:0000313" key="3">
    <source>
        <dbReference type="Proteomes" id="UP000663801"/>
    </source>
</evidence>
<protein>
    <submittedName>
        <fullName evidence="2">Uncharacterized protein</fullName>
    </submittedName>
</protein>
<reference evidence="2" key="1">
    <citation type="submission" date="2021-01" db="EMBL/GenBank/DDBJ databases">
        <title>KCTC 19127 draft genome.</title>
        <authorList>
            <person name="An D."/>
        </authorList>
    </citation>
    <scope>NUCLEOTIDE SEQUENCE</scope>
    <source>
        <strain evidence="2">KCTC 19127</strain>
    </source>
</reference>
<dbReference type="EMBL" id="JAERWL010000011">
    <property type="protein sequence ID" value="MBM9477595.1"/>
    <property type="molecule type" value="Genomic_DNA"/>
</dbReference>
<evidence type="ECO:0000313" key="2">
    <source>
        <dbReference type="EMBL" id="MBM9477595.1"/>
    </source>
</evidence>
<evidence type="ECO:0000256" key="1">
    <source>
        <dbReference type="SAM" id="MobiDB-lite"/>
    </source>
</evidence>
<dbReference type="RefSeq" id="WP_205257715.1">
    <property type="nucleotide sequence ID" value="NZ_BAAAPV010000005.1"/>
</dbReference>
<sequence length="74" mass="8012">MTEPDLLDPPVSALRPTPHEHAWTTDSIHRVVAGWVLYVRCGCGARRVDTRAAPDAPPVAASRTVPARWAPSTT</sequence>
<accession>A0A938YRJ5</accession>
<keyword evidence="3" id="KW-1185">Reference proteome</keyword>
<gene>
    <name evidence="2" type="ORF">JL107_14180</name>
</gene>
<dbReference type="Proteomes" id="UP000663801">
    <property type="component" value="Unassembled WGS sequence"/>
</dbReference>
<name>A0A938YRJ5_9ACTN</name>
<organism evidence="2 3">
    <name type="scientific">Nakamurella flavida</name>
    <dbReference type="NCBI Taxonomy" id="363630"/>
    <lineage>
        <taxon>Bacteria</taxon>
        <taxon>Bacillati</taxon>
        <taxon>Actinomycetota</taxon>
        <taxon>Actinomycetes</taxon>
        <taxon>Nakamurellales</taxon>
        <taxon>Nakamurellaceae</taxon>
        <taxon>Nakamurella</taxon>
    </lineage>
</organism>
<dbReference type="AlphaFoldDB" id="A0A938YRJ5"/>
<comment type="caution">
    <text evidence="2">The sequence shown here is derived from an EMBL/GenBank/DDBJ whole genome shotgun (WGS) entry which is preliminary data.</text>
</comment>
<proteinExistence type="predicted"/>